<comment type="caution">
    <text evidence="2">The sequence shown here is derived from an EMBL/GenBank/DDBJ whole genome shotgun (WGS) entry which is preliminary data.</text>
</comment>
<accession>A0A7V8NQ44</accession>
<feature type="non-terminal residue" evidence="2">
    <location>
        <position position="234"/>
    </location>
</feature>
<sequence>MTLRERLQWLTRMTLLVFILASAAFLSAITAMRIAIHGREVTMPNLVGKNVSEASNMLQTRGLVLRVADRIYSDQPINVVLRQTPPAGLLMKVSQQAHVVLSLGQRQLQIPMLEGNSLRASRVELLRQGLQVGEVSAISLPAPSADTIVLQNPKPAAGAATPRVDVLVSQGPRETDYVMPHLVGLNENEAQRRMDQVQMRRKVNYVTAPQWPRGAVIDQTPMAGSKIPSNATIE</sequence>
<dbReference type="Proteomes" id="UP000567293">
    <property type="component" value="Unassembled WGS sequence"/>
</dbReference>
<protein>
    <submittedName>
        <fullName evidence="2">PASTA domain-containing protein</fullName>
    </submittedName>
</protein>
<evidence type="ECO:0000259" key="1">
    <source>
        <dbReference type="PROSITE" id="PS51178"/>
    </source>
</evidence>
<evidence type="ECO:0000313" key="2">
    <source>
        <dbReference type="EMBL" id="MBA0085311.1"/>
    </source>
</evidence>
<dbReference type="Pfam" id="PF03793">
    <property type="entry name" value="PASTA"/>
    <property type="match status" value="2"/>
</dbReference>
<dbReference type="EMBL" id="JACDQQ010000958">
    <property type="protein sequence ID" value="MBA0085311.1"/>
    <property type="molecule type" value="Genomic_DNA"/>
</dbReference>
<dbReference type="SMART" id="SM00740">
    <property type="entry name" value="PASTA"/>
    <property type="match status" value="2"/>
</dbReference>
<gene>
    <name evidence="2" type="ORF">HRJ53_09960</name>
</gene>
<reference evidence="2" key="1">
    <citation type="submission" date="2020-06" db="EMBL/GenBank/DDBJ databases">
        <title>Legume-microbial interactions unlock mineral nutrients during tropical forest succession.</title>
        <authorList>
            <person name="Epihov D.Z."/>
        </authorList>
    </citation>
    <scope>NUCLEOTIDE SEQUENCE [LARGE SCALE GENOMIC DNA]</scope>
    <source>
        <strain evidence="2">Pan2503</strain>
    </source>
</reference>
<dbReference type="Gene3D" id="3.30.10.20">
    <property type="match status" value="2"/>
</dbReference>
<keyword evidence="3" id="KW-1185">Reference proteome</keyword>
<dbReference type="AlphaFoldDB" id="A0A7V8NQ44"/>
<name>A0A7V8NQ44_9BACT</name>
<dbReference type="PROSITE" id="PS51178">
    <property type="entry name" value="PASTA"/>
    <property type="match status" value="2"/>
</dbReference>
<proteinExistence type="predicted"/>
<dbReference type="CDD" id="cd06577">
    <property type="entry name" value="PASTA_pknB"/>
    <property type="match status" value="2"/>
</dbReference>
<feature type="domain" description="PASTA" evidence="1">
    <location>
        <begin position="38"/>
        <end position="105"/>
    </location>
</feature>
<dbReference type="InterPro" id="IPR005543">
    <property type="entry name" value="PASTA_dom"/>
</dbReference>
<feature type="domain" description="PASTA" evidence="1">
    <location>
        <begin position="173"/>
        <end position="234"/>
    </location>
</feature>
<evidence type="ECO:0000313" key="3">
    <source>
        <dbReference type="Proteomes" id="UP000567293"/>
    </source>
</evidence>
<organism evidence="2 3">
    <name type="scientific">Candidatus Acidiferrum panamense</name>
    <dbReference type="NCBI Taxonomy" id="2741543"/>
    <lineage>
        <taxon>Bacteria</taxon>
        <taxon>Pseudomonadati</taxon>
        <taxon>Acidobacteriota</taxon>
        <taxon>Terriglobia</taxon>
        <taxon>Candidatus Acidiferrales</taxon>
        <taxon>Candidatus Acidiferrum</taxon>
    </lineage>
</organism>